<reference evidence="1 2" key="1">
    <citation type="submission" date="2018-11" db="EMBL/GenBank/DDBJ databases">
        <authorList>
            <consortium name="Pathogen Informatics"/>
        </authorList>
    </citation>
    <scope>NUCLEOTIDE SEQUENCE [LARGE SCALE GENOMIC DNA]</scope>
</reference>
<evidence type="ECO:0000313" key="2">
    <source>
        <dbReference type="Proteomes" id="UP000270094"/>
    </source>
</evidence>
<dbReference type="Proteomes" id="UP000270094">
    <property type="component" value="Unassembled WGS sequence"/>
</dbReference>
<sequence length="287" mass="32262">MLCTYNTRTVSTKADLHDVLEAARRVDYYVVALQEIKSKKTDVTQLSDGTLIIRGEKASFRTLETPDLSSTHLMPILSIPTRSYHFLLMTRNLMLFMGIWRKSSAKRSPSTKLSLVTSSKIGMSEKRSTGSGDLDQDSGMRMGTVSLAAARLFHGKLSSRRKNTGAGHELPNGTTYAEIDHILVNRRRKNTLDMSYPTVQLMRRSTTFSSTEGGAYWTSQSYHSPAVVRITASFEQKCDSAESLSEKGLSPCWKEKRIRRPLTTCDCPIEEDPTKDYDLFLEAKGLW</sequence>
<accession>A0A3P7JLW5</accession>
<protein>
    <recommendedName>
        <fullName evidence="3">Endonuclease/exonuclease/phosphatase domain-containing protein</fullName>
    </recommendedName>
</protein>
<dbReference type="AlphaFoldDB" id="A0A3P7JLW5"/>
<evidence type="ECO:0008006" key="3">
    <source>
        <dbReference type="Google" id="ProtNLM"/>
    </source>
</evidence>
<dbReference type="EMBL" id="UYYB01114542">
    <property type="protein sequence ID" value="VDM81793.1"/>
    <property type="molecule type" value="Genomic_DNA"/>
</dbReference>
<name>A0A3P7JLW5_STRVU</name>
<evidence type="ECO:0000313" key="1">
    <source>
        <dbReference type="EMBL" id="VDM81793.1"/>
    </source>
</evidence>
<proteinExistence type="predicted"/>
<keyword evidence="2" id="KW-1185">Reference proteome</keyword>
<gene>
    <name evidence="1" type="ORF">SVUK_LOCUS16791</name>
</gene>
<organism evidence="1 2">
    <name type="scientific">Strongylus vulgaris</name>
    <name type="common">Blood worm</name>
    <dbReference type="NCBI Taxonomy" id="40348"/>
    <lineage>
        <taxon>Eukaryota</taxon>
        <taxon>Metazoa</taxon>
        <taxon>Ecdysozoa</taxon>
        <taxon>Nematoda</taxon>
        <taxon>Chromadorea</taxon>
        <taxon>Rhabditida</taxon>
        <taxon>Rhabditina</taxon>
        <taxon>Rhabditomorpha</taxon>
        <taxon>Strongyloidea</taxon>
        <taxon>Strongylidae</taxon>
        <taxon>Strongylus</taxon>
    </lineage>
</organism>
<dbReference type="OrthoDB" id="5907059at2759"/>